<dbReference type="RefSeq" id="WP_205360066.1">
    <property type="nucleotide sequence ID" value="NZ_JADKYB010000016.1"/>
</dbReference>
<gene>
    <name evidence="3" type="ORF">ITX44_27350</name>
</gene>
<dbReference type="PANTHER" id="PTHR43214:SF43">
    <property type="entry name" value="TWO-COMPONENT RESPONSE REGULATOR"/>
    <property type="match status" value="1"/>
</dbReference>
<dbReference type="PROSITE" id="PS50043">
    <property type="entry name" value="HTH_LUXR_2"/>
    <property type="match status" value="1"/>
</dbReference>
<accession>A0ABS2U0Z1</accession>
<dbReference type="InterPro" id="IPR039420">
    <property type="entry name" value="WalR-like"/>
</dbReference>
<dbReference type="InterPro" id="IPR016032">
    <property type="entry name" value="Sig_transdc_resp-reg_C-effctor"/>
</dbReference>
<dbReference type="Proteomes" id="UP000749040">
    <property type="component" value="Unassembled WGS sequence"/>
</dbReference>
<organism evidence="3 4">
    <name type="scientific">Actinacidiphila acididurans</name>
    <dbReference type="NCBI Taxonomy" id="2784346"/>
    <lineage>
        <taxon>Bacteria</taxon>
        <taxon>Bacillati</taxon>
        <taxon>Actinomycetota</taxon>
        <taxon>Actinomycetes</taxon>
        <taxon>Kitasatosporales</taxon>
        <taxon>Streptomycetaceae</taxon>
        <taxon>Actinacidiphila</taxon>
    </lineage>
</organism>
<sequence length="229" mass="24022">MRAQVPPAGDEPGPPVSILVAGGSFLSRGALVSALDREPGFTVAGDAAQPADLPLLVAEHRPEVAVVLGDPDPLPLIRALAGAAPAPRVLVVSPFAQRMPGDRSPRPAEAGAVTGLTVNLTDRSTLVPAIRLLRSGYQVCPVPPAAVGGLPGTIRPPHAWDRFDKLTGREIEVVHLMLRGWSNAEIAEALTLSGATVKSHVHSLMSKLELRSRIDVITTAYTTGFVHPH</sequence>
<feature type="domain" description="HTH luxR-type" evidence="2">
    <location>
        <begin position="159"/>
        <end position="224"/>
    </location>
</feature>
<dbReference type="PANTHER" id="PTHR43214">
    <property type="entry name" value="TWO-COMPONENT RESPONSE REGULATOR"/>
    <property type="match status" value="1"/>
</dbReference>
<dbReference type="InterPro" id="IPR000792">
    <property type="entry name" value="Tscrpt_reg_LuxR_C"/>
</dbReference>
<dbReference type="Gene3D" id="3.40.50.2300">
    <property type="match status" value="1"/>
</dbReference>
<keyword evidence="4" id="KW-1185">Reference proteome</keyword>
<evidence type="ECO:0000313" key="4">
    <source>
        <dbReference type="Proteomes" id="UP000749040"/>
    </source>
</evidence>
<evidence type="ECO:0000256" key="1">
    <source>
        <dbReference type="ARBA" id="ARBA00023125"/>
    </source>
</evidence>
<keyword evidence="1" id="KW-0238">DNA-binding</keyword>
<dbReference type="CDD" id="cd06170">
    <property type="entry name" value="LuxR_C_like"/>
    <property type="match status" value="1"/>
</dbReference>
<name>A0ABS2U0Z1_9ACTN</name>
<reference evidence="3 4" key="1">
    <citation type="submission" date="2021-01" db="EMBL/GenBank/DDBJ databases">
        <title>Streptomyces acididurans sp. nov., isolated from a peat swamp forest soil.</title>
        <authorList>
            <person name="Chantavorakit T."/>
            <person name="Duangmal K."/>
        </authorList>
    </citation>
    <scope>NUCLEOTIDE SEQUENCE [LARGE SCALE GENOMIC DNA]</scope>
    <source>
        <strain evidence="3 4">KK5PA1</strain>
    </source>
</reference>
<dbReference type="Pfam" id="PF00196">
    <property type="entry name" value="GerE"/>
    <property type="match status" value="1"/>
</dbReference>
<dbReference type="PRINTS" id="PR00038">
    <property type="entry name" value="HTHLUXR"/>
</dbReference>
<dbReference type="SUPFAM" id="SSF46894">
    <property type="entry name" value="C-terminal effector domain of the bipartite response regulators"/>
    <property type="match status" value="1"/>
</dbReference>
<evidence type="ECO:0000259" key="2">
    <source>
        <dbReference type="PROSITE" id="PS50043"/>
    </source>
</evidence>
<proteinExistence type="predicted"/>
<dbReference type="PROSITE" id="PS00622">
    <property type="entry name" value="HTH_LUXR_1"/>
    <property type="match status" value="1"/>
</dbReference>
<comment type="caution">
    <text evidence="3">The sequence shown here is derived from an EMBL/GenBank/DDBJ whole genome shotgun (WGS) entry which is preliminary data.</text>
</comment>
<protein>
    <submittedName>
        <fullName evidence="3">Response regulator transcription factor</fullName>
    </submittedName>
</protein>
<dbReference type="SMART" id="SM00421">
    <property type="entry name" value="HTH_LUXR"/>
    <property type="match status" value="1"/>
</dbReference>
<dbReference type="EMBL" id="JADKYB010000016">
    <property type="protein sequence ID" value="MBM9508205.1"/>
    <property type="molecule type" value="Genomic_DNA"/>
</dbReference>
<evidence type="ECO:0000313" key="3">
    <source>
        <dbReference type="EMBL" id="MBM9508205.1"/>
    </source>
</evidence>